<feature type="transmembrane region" description="Helical" evidence="4">
    <location>
        <begin position="216"/>
        <end position="239"/>
    </location>
</feature>
<dbReference type="Proteomes" id="UP000052268">
    <property type="component" value="Unassembled WGS sequence"/>
</dbReference>
<reference evidence="6 7" key="1">
    <citation type="journal article" date="2015" name="G3 (Bethesda)">
        <title>Insights into Ongoing Evolution of the Hexachlorocyclohexane Catabolic Pathway from Comparative Genomics of Ten Sphingomonadaceae Strains.</title>
        <authorList>
            <person name="Pearce S.L."/>
            <person name="Oakeshott J.G."/>
            <person name="Pandey G."/>
        </authorList>
    </citation>
    <scope>NUCLEOTIDE SEQUENCE [LARGE SCALE GENOMIC DNA]</scope>
    <source>
        <strain evidence="6 7">LL02</strain>
    </source>
</reference>
<feature type="transmembrane region" description="Helical" evidence="4">
    <location>
        <begin position="286"/>
        <end position="304"/>
    </location>
</feature>
<evidence type="ECO:0000256" key="3">
    <source>
        <dbReference type="ARBA" id="ARBA00023136"/>
    </source>
</evidence>
<name>A0A0J7XJK0_9SPHN</name>
<dbReference type="InterPro" id="IPR050327">
    <property type="entry name" value="Proton-linked_MCT"/>
</dbReference>
<evidence type="ECO:0000256" key="2">
    <source>
        <dbReference type="ARBA" id="ARBA00022989"/>
    </source>
</evidence>
<evidence type="ECO:0000256" key="4">
    <source>
        <dbReference type="SAM" id="Phobius"/>
    </source>
</evidence>
<feature type="transmembrane region" description="Helical" evidence="4">
    <location>
        <begin position="374"/>
        <end position="394"/>
    </location>
</feature>
<dbReference type="SUPFAM" id="SSF103473">
    <property type="entry name" value="MFS general substrate transporter"/>
    <property type="match status" value="1"/>
</dbReference>
<evidence type="ECO:0000259" key="5">
    <source>
        <dbReference type="PROSITE" id="PS50850"/>
    </source>
</evidence>
<feature type="transmembrane region" description="Helical" evidence="4">
    <location>
        <begin position="107"/>
        <end position="127"/>
    </location>
</feature>
<dbReference type="PANTHER" id="PTHR11360:SF290">
    <property type="entry name" value="MONOCARBOXYLATE MFS PERMEASE"/>
    <property type="match status" value="1"/>
</dbReference>
<gene>
    <name evidence="6" type="ORF">V474_02285</name>
</gene>
<feature type="transmembrane region" description="Helical" evidence="4">
    <location>
        <begin position="310"/>
        <end position="329"/>
    </location>
</feature>
<feature type="transmembrane region" description="Helical" evidence="4">
    <location>
        <begin position="82"/>
        <end position="101"/>
    </location>
</feature>
<dbReference type="InterPro" id="IPR020846">
    <property type="entry name" value="MFS_dom"/>
</dbReference>
<dbReference type="GO" id="GO:0022857">
    <property type="term" value="F:transmembrane transporter activity"/>
    <property type="evidence" value="ECO:0007669"/>
    <property type="project" value="InterPro"/>
</dbReference>
<dbReference type="EMBL" id="JACU01000010">
    <property type="protein sequence ID" value="KMS51892.1"/>
    <property type="molecule type" value="Genomic_DNA"/>
</dbReference>
<dbReference type="Gene3D" id="1.20.1250.20">
    <property type="entry name" value="MFS general substrate transporter like domains"/>
    <property type="match status" value="2"/>
</dbReference>
<keyword evidence="3 4" id="KW-0472">Membrane</keyword>
<sequence length="406" mass="42483">MTDCSPAEEWKTSWPVPLIAMLGIAGSTLMPTTIGVFLKPVTSDLGLSQIAFTASFMVQILVGLIAIPIAGRIADRIGARRLLLIGIGPYALTLGLFGTATGSVWQWWGLCAINAIGLACICIPVWLKPVVEEFRASRGLALAIALAGIGLSTAVMPLLATTYVQALGWRWAYLALGATWAIPMLVLVFAVLNRTRQTVTVVVRTSMPARVLRENLLSRTFCCLALAGGIYACASYGLFIMLIPMLTLSGIGLAASAGVVSVFGLSSLVGRVLVGILLDRMSARTLGVVVFLLPIPATLMLLQIDGSLTVAIAAAALLGIAGGAENDILAYTAARRFPETMFASVYAVATAAFAISASLGPLLSSSLYSAYGTYNIFLIATIPMVITGAMAIWLMPSGQARPVLAA</sequence>
<dbReference type="AlphaFoldDB" id="A0A0J7XJK0"/>
<feature type="transmembrane region" description="Helical" evidence="4">
    <location>
        <begin position="139"/>
        <end position="159"/>
    </location>
</feature>
<dbReference type="PANTHER" id="PTHR11360">
    <property type="entry name" value="MONOCARBOXYLATE TRANSPORTER"/>
    <property type="match status" value="1"/>
</dbReference>
<feature type="transmembrane region" description="Helical" evidence="4">
    <location>
        <begin position="50"/>
        <end position="70"/>
    </location>
</feature>
<evidence type="ECO:0000313" key="6">
    <source>
        <dbReference type="EMBL" id="KMS51892.1"/>
    </source>
</evidence>
<feature type="transmembrane region" description="Helical" evidence="4">
    <location>
        <begin position="171"/>
        <end position="195"/>
    </location>
</feature>
<protein>
    <recommendedName>
        <fullName evidence="5">Major facilitator superfamily (MFS) profile domain-containing protein</fullName>
    </recommendedName>
</protein>
<evidence type="ECO:0000256" key="1">
    <source>
        <dbReference type="ARBA" id="ARBA00022692"/>
    </source>
</evidence>
<dbReference type="InterPro" id="IPR036259">
    <property type="entry name" value="MFS_trans_sf"/>
</dbReference>
<evidence type="ECO:0000313" key="7">
    <source>
        <dbReference type="Proteomes" id="UP000052268"/>
    </source>
</evidence>
<feature type="transmembrane region" description="Helical" evidence="4">
    <location>
        <begin position="341"/>
        <end position="362"/>
    </location>
</feature>
<proteinExistence type="predicted"/>
<dbReference type="PATRIC" id="fig|1114963.3.peg.4075"/>
<comment type="caution">
    <text evidence="6">The sequence shown here is derived from an EMBL/GenBank/DDBJ whole genome shotgun (WGS) entry which is preliminary data.</text>
</comment>
<feature type="domain" description="Major facilitator superfamily (MFS) profile" evidence="5">
    <location>
        <begin position="16"/>
        <end position="399"/>
    </location>
</feature>
<feature type="transmembrane region" description="Helical" evidence="4">
    <location>
        <begin position="251"/>
        <end position="274"/>
    </location>
</feature>
<keyword evidence="1 4" id="KW-0812">Transmembrane</keyword>
<dbReference type="PROSITE" id="PS50850">
    <property type="entry name" value="MFS"/>
    <property type="match status" value="1"/>
</dbReference>
<accession>A0A0J7XJK0</accession>
<dbReference type="Pfam" id="PF07690">
    <property type="entry name" value="MFS_1"/>
    <property type="match status" value="1"/>
</dbReference>
<keyword evidence="2 4" id="KW-1133">Transmembrane helix</keyword>
<feature type="transmembrane region" description="Helical" evidence="4">
    <location>
        <begin position="18"/>
        <end position="38"/>
    </location>
</feature>
<dbReference type="RefSeq" id="WP_059153061.1">
    <property type="nucleotide sequence ID" value="NZ_KQ130457.1"/>
</dbReference>
<keyword evidence="7" id="KW-1185">Reference proteome</keyword>
<dbReference type="InterPro" id="IPR011701">
    <property type="entry name" value="MFS"/>
</dbReference>
<organism evidence="6 7">
    <name type="scientific">Novosphingobium barchaimii LL02</name>
    <dbReference type="NCBI Taxonomy" id="1114963"/>
    <lineage>
        <taxon>Bacteria</taxon>
        <taxon>Pseudomonadati</taxon>
        <taxon>Pseudomonadota</taxon>
        <taxon>Alphaproteobacteria</taxon>
        <taxon>Sphingomonadales</taxon>
        <taxon>Sphingomonadaceae</taxon>
        <taxon>Novosphingobium</taxon>
    </lineage>
</organism>